<keyword evidence="4" id="KW-1185">Reference proteome</keyword>
<sequence>AESRSMQVLREKTDIQTRLEEVEEDLNDVMKKYKAAVQQVSDLKIAHAVRTTNPNGRQAQSGEAGGRRHVNSRGPNWKAFEITTRQRLETSLARSKEQVHRLTSEKEEINMHKLTIDELGSANAYRSSFER</sequence>
<feature type="coiled-coil region" evidence="1">
    <location>
        <begin position="85"/>
        <end position="112"/>
    </location>
</feature>
<dbReference type="Proteomes" id="UP001283361">
    <property type="component" value="Unassembled WGS sequence"/>
</dbReference>
<evidence type="ECO:0000313" key="3">
    <source>
        <dbReference type="EMBL" id="KAK3784770.1"/>
    </source>
</evidence>
<proteinExistence type="predicted"/>
<comment type="caution">
    <text evidence="3">The sequence shown here is derived from an EMBL/GenBank/DDBJ whole genome shotgun (WGS) entry which is preliminary data.</text>
</comment>
<dbReference type="AlphaFoldDB" id="A0AAE1DWC0"/>
<evidence type="ECO:0000313" key="4">
    <source>
        <dbReference type="Proteomes" id="UP001283361"/>
    </source>
</evidence>
<feature type="coiled-coil region" evidence="1">
    <location>
        <begin position="12"/>
        <end position="39"/>
    </location>
</feature>
<organism evidence="3 4">
    <name type="scientific">Elysia crispata</name>
    <name type="common">lettuce slug</name>
    <dbReference type="NCBI Taxonomy" id="231223"/>
    <lineage>
        <taxon>Eukaryota</taxon>
        <taxon>Metazoa</taxon>
        <taxon>Spiralia</taxon>
        <taxon>Lophotrochozoa</taxon>
        <taxon>Mollusca</taxon>
        <taxon>Gastropoda</taxon>
        <taxon>Heterobranchia</taxon>
        <taxon>Euthyneura</taxon>
        <taxon>Panpulmonata</taxon>
        <taxon>Sacoglossa</taxon>
        <taxon>Placobranchoidea</taxon>
        <taxon>Plakobranchidae</taxon>
        <taxon>Elysia</taxon>
    </lineage>
</organism>
<keyword evidence="1" id="KW-0175">Coiled coil</keyword>
<evidence type="ECO:0000256" key="2">
    <source>
        <dbReference type="SAM" id="MobiDB-lite"/>
    </source>
</evidence>
<name>A0AAE1DWC0_9GAST</name>
<feature type="compositionally biased region" description="Polar residues" evidence="2">
    <location>
        <begin position="51"/>
        <end position="61"/>
    </location>
</feature>
<protein>
    <submittedName>
        <fullName evidence="3">Uncharacterized protein</fullName>
    </submittedName>
</protein>
<feature type="region of interest" description="Disordered" evidence="2">
    <location>
        <begin position="51"/>
        <end position="76"/>
    </location>
</feature>
<feature type="non-terminal residue" evidence="3">
    <location>
        <position position="131"/>
    </location>
</feature>
<evidence type="ECO:0000256" key="1">
    <source>
        <dbReference type="SAM" id="Coils"/>
    </source>
</evidence>
<dbReference type="EMBL" id="JAWDGP010002214">
    <property type="protein sequence ID" value="KAK3784770.1"/>
    <property type="molecule type" value="Genomic_DNA"/>
</dbReference>
<reference evidence="3" key="1">
    <citation type="journal article" date="2023" name="G3 (Bethesda)">
        <title>A reference genome for the long-term kleptoplast-retaining sea slug Elysia crispata morphotype clarki.</title>
        <authorList>
            <person name="Eastman K.E."/>
            <person name="Pendleton A.L."/>
            <person name="Shaikh M.A."/>
            <person name="Suttiyut T."/>
            <person name="Ogas R."/>
            <person name="Tomko P."/>
            <person name="Gavelis G."/>
            <person name="Widhalm J.R."/>
            <person name="Wisecaver J.H."/>
        </authorList>
    </citation>
    <scope>NUCLEOTIDE SEQUENCE</scope>
    <source>
        <strain evidence="3">ECLA1</strain>
    </source>
</reference>
<accession>A0AAE1DWC0</accession>
<gene>
    <name evidence="3" type="ORF">RRG08_020311</name>
</gene>